<dbReference type="SMART" id="SM00831">
    <property type="entry name" value="Cation_ATPase_N"/>
    <property type="match status" value="1"/>
</dbReference>
<feature type="transmembrane region" description="Helical" evidence="9">
    <location>
        <begin position="1044"/>
        <end position="1063"/>
    </location>
</feature>
<dbReference type="InterPro" id="IPR006068">
    <property type="entry name" value="ATPase_P-typ_cation-transptr_C"/>
</dbReference>
<dbReference type="Gene3D" id="3.40.1110.10">
    <property type="entry name" value="Calcium-transporting ATPase, cytoplasmic domain N"/>
    <property type="match status" value="1"/>
</dbReference>
<dbReference type="Pfam" id="PF00689">
    <property type="entry name" value="Cation_ATPase_C"/>
    <property type="match status" value="1"/>
</dbReference>
<dbReference type="InterPro" id="IPR036412">
    <property type="entry name" value="HAD-like_sf"/>
</dbReference>
<protein>
    <recommendedName>
        <fullName evidence="10">Cation-transporting P-type ATPase N-terminal domain-containing protein</fullName>
    </recommendedName>
</protein>
<feature type="transmembrane region" description="Helical" evidence="9">
    <location>
        <begin position="187"/>
        <end position="206"/>
    </location>
</feature>
<reference evidence="11" key="1">
    <citation type="submission" date="2022-07" db="EMBL/GenBank/DDBJ databases">
        <title>Phylogenomic reconstructions and comparative analyses of Kickxellomycotina fungi.</title>
        <authorList>
            <person name="Reynolds N.K."/>
            <person name="Stajich J.E."/>
            <person name="Barry K."/>
            <person name="Grigoriev I.V."/>
            <person name="Crous P."/>
            <person name="Smith M.E."/>
        </authorList>
    </citation>
    <scope>NUCLEOTIDE SEQUENCE</scope>
    <source>
        <strain evidence="11">BCRC 34489</strain>
    </source>
</reference>
<dbReference type="Pfam" id="PF08282">
    <property type="entry name" value="Hydrolase_3"/>
    <property type="match status" value="1"/>
</dbReference>
<sequence>MATHSSFARHSEPPIAADIPEEPAAPGGAWAGRTALPIQLGDDQRQRQRGRGMQRVLDRSWWRALVNELVPLGTALRQQAQQESRRRAALDEVAQQLREAPFHRDTVGEVYARMGTAPATGLDAAAVERRRAQQGRNVVGGRRRLRAQLRRVCGWFFGGFNRFLWVSVVVFFLCWKPIGNPPQPGNLALAVVIVVIICMQALFAAWQEWVTSRTMEAIGSMVPEAANVLRSGRELRVAPAELVDGDVVLLRAGDLVPADMRIVAASVDLVLDRSALTGTAQPALGSVGLTSANYLETRNMALMGAAVTQGTCRCVVVATGERTVLGRLGRLVELRGGKTKQTILQLEVRRLVNALTTVSLVVGVAFVVLWAAWLRHAYPGFMSVSDALANGVGVLVTFVPGSLPVSLTLALTAVARRMQRHRVLITSLAAVETLGTVGVLCCEKTGTLTQRRAVVTRVAFADAERHAAALHADGGRAAQRLYETAAWCNDAVLDADAAHLPAAEREATGDATDCALLRMAARMAAFGGLAHQRLLTVPFSLRSRWMLTVCRSDAQPEPYVLVKGAPETLLPRCAAIQNAAGEVVALDAAGRARLADMQRRWADEGCRVLLLCRRDFGAQDNPLSGLADSPAMLYAAASACVGELTVVGLVGMVDPPRPEIPGVVDTFRRAGVRVFMVTGDYAPTAAYVARQCRIITAATADSIDSIASGAAAKEMIPDEPKPEDLAGNAKAEYASDEPSLRRLESRTDSQHTLTAPRALVVSGPELRGLSTDAWDRIAGYEEIVFARITPEQKLQIVEELRARDTYVAVTGDDVNDLPAMHAANVAVAMGSGSEVAKAAADIVLLDNSLSSVVVAVECGRLVFVNLKKVIVYLLPMTNLSEIMPSFLNVVLGLPIPLSTFLMLVINTVTDVWASVVLINEEPEDEIMLKPPRNPRRERLVDLRLFVQAYGFIGIIQTLTGHVAFFLCLYLRGGISPRHVFLAFNKWSGGYLGHSKEDLAHLVAVAGSAHFMALVIMQWGNMFVARTRTVSVFRQNPLWGPTSNPLLLVAVPLSILVALFFNEITWFNTVFLTGKIPVEFFFIPVPFAFALVAAEELRKLVVRRYPRCWVARIAW</sequence>
<feature type="transmembrane region" description="Helical" evidence="9">
    <location>
        <begin position="1075"/>
        <end position="1093"/>
    </location>
</feature>
<feature type="compositionally biased region" description="Low complexity" evidence="8">
    <location>
        <begin position="13"/>
        <end position="31"/>
    </location>
</feature>
<dbReference type="InterPro" id="IPR008250">
    <property type="entry name" value="ATPase_P-typ_transduc_dom_A_sf"/>
</dbReference>
<dbReference type="GO" id="GO:1990573">
    <property type="term" value="P:potassium ion import across plasma membrane"/>
    <property type="evidence" value="ECO:0007669"/>
    <property type="project" value="TreeGrafter"/>
</dbReference>
<dbReference type="InterPro" id="IPR023214">
    <property type="entry name" value="HAD_sf"/>
</dbReference>
<dbReference type="GO" id="GO:0006883">
    <property type="term" value="P:intracellular sodium ion homeostasis"/>
    <property type="evidence" value="ECO:0007669"/>
    <property type="project" value="TreeGrafter"/>
</dbReference>
<dbReference type="OrthoDB" id="158672at2759"/>
<feature type="region of interest" description="Disordered" evidence="8">
    <location>
        <begin position="1"/>
        <end position="31"/>
    </location>
</feature>
<dbReference type="InterPro" id="IPR050510">
    <property type="entry name" value="Cation_transp_ATPase_P-type"/>
</dbReference>
<dbReference type="GO" id="GO:1902600">
    <property type="term" value="P:proton transmembrane transport"/>
    <property type="evidence" value="ECO:0007669"/>
    <property type="project" value="TreeGrafter"/>
</dbReference>
<dbReference type="Proteomes" id="UP001140172">
    <property type="component" value="Unassembled WGS sequence"/>
</dbReference>
<evidence type="ECO:0000256" key="3">
    <source>
        <dbReference type="ARBA" id="ARBA00022692"/>
    </source>
</evidence>
<dbReference type="GO" id="GO:0036376">
    <property type="term" value="P:sodium ion export across plasma membrane"/>
    <property type="evidence" value="ECO:0007669"/>
    <property type="project" value="TreeGrafter"/>
</dbReference>
<name>A0A9W8H8Y6_9FUNG</name>
<dbReference type="SUPFAM" id="SSF81660">
    <property type="entry name" value="Metal cation-transporting ATPase, ATP-binding domain N"/>
    <property type="match status" value="1"/>
</dbReference>
<accession>A0A9W8H8Y6</accession>
<evidence type="ECO:0000259" key="10">
    <source>
        <dbReference type="SMART" id="SM00831"/>
    </source>
</evidence>
<feature type="transmembrane region" description="Helical" evidence="9">
    <location>
        <begin position="351"/>
        <end position="373"/>
    </location>
</feature>
<dbReference type="Pfam" id="PF13246">
    <property type="entry name" value="Cation_ATPase"/>
    <property type="match status" value="1"/>
</dbReference>
<dbReference type="GO" id="GO:0016887">
    <property type="term" value="F:ATP hydrolysis activity"/>
    <property type="evidence" value="ECO:0007669"/>
    <property type="project" value="InterPro"/>
</dbReference>
<dbReference type="EMBL" id="JANBUM010000252">
    <property type="protein sequence ID" value="KAJ2780382.1"/>
    <property type="molecule type" value="Genomic_DNA"/>
</dbReference>
<keyword evidence="2" id="KW-1003">Cell membrane</keyword>
<keyword evidence="4" id="KW-0547">Nucleotide-binding</keyword>
<feature type="compositionally biased region" description="Basic and acidic residues" evidence="8">
    <location>
        <begin position="738"/>
        <end position="749"/>
    </location>
</feature>
<proteinExistence type="predicted"/>
<keyword evidence="3 9" id="KW-0812">Transmembrane</keyword>
<evidence type="ECO:0000256" key="8">
    <source>
        <dbReference type="SAM" id="MobiDB-lite"/>
    </source>
</evidence>
<comment type="caution">
    <text evidence="11">The sequence shown here is derived from an EMBL/GenBank/DDBJ whole genome shotgun (WGS) entry which is preliminary data.</text>
</comment>
<keyword evidence="7 9" id="KW-0472">Membrane</keyword>
<dbReference type="AlphaFoldDB" id="A0A9W8H8Y6"/>
<evidence type="ECO:0000256" key="2">
    <source>
        <dbReference type="ARBA" id="ARBA00022475"/>
    </source>
</evidence>
<dbReference type="Gene3D" id="1.20.1110.10">
    <property type="entry name" value="Calcium-transporting ATPase, transmembrane domain"/>
    <property type="match status" value="1"/>
</dbReference>
<evidence type="ECO:0000313" key="12">
    <source>
        <dbReference type="Proteomes" id="UP001140172"/>
    </source>
</evidence>
<dbReference type="PANTHER" id="PTHR43294">
    <property type="entry name" value="SODIUM/POTASSIUM-TRANSPORTING ATPASE SUBUNIT ALPHA"/>
    <property type="match status" value="1"/>
</dbReference>
<evidence type="ECO:0000256" key="9">
    <source>
        <dbReference type="SAM" id="Phobius"/>
    </source>
</evidence>
<dbReference type="PRINTS" id="PR00121">
    <property type="entry name" value="NAKATPASE"/>
</dbReference>
<gene>
    <name evidence="11" type="ORF">GGI15_003557</name>
</gene>
<evidence type="ECO:0000256" key="5">
    <source>
        <dbReference type="ARBA" id="ARBA00022840"/>
    </source>
</evidence>
<feature type="region of interest" description="Disordered" evidence="8">
    <location>
        <begin position="713"/>
        <end position="756"/>
    </location>
</feature>
<comment type="subcellular location">
    <subcellularLocation>
        <location evidence="1">Cell membrane</location>
        <topology evidence="1">Multi-pass membrane protein</topology>
    </subcellularLocation>
</comment>
<dbReference type="Pfam" id="PF00122">
    <property type="entry name" value="E1-E2_ATPase"/>
    <property type="match status" value="1"/>
</dbReference>
<feature type="compositionally biased region" description="Basic and acidic residues" evidence="8">
    <location>
        <begin position="715"/>
        <end position="724"/>
    </location>
</feature>
<evidence type="ECO:0000256" key="6">
    <source>
        <dbReference type="ARBA" id="ARBA00022989"/>
    </source>
</evidence>
<dbReference type="InterPro" id="IPR004014">
    <property type="entry name" value="ATPase_P-typ_cation-transptr_N"/>
</dbReference>
<dbReference type="InterPro" id="IPR001757">
    <property type="entry name" value="P_typ_ATPase"/>
</dbReference>
<keyword evidence="6 9" id="KW-1133">Transmembrane helix</keyword>
<feature type="domain" description="Cation-transporting P-type ATPase N-terminal" evidence="10">
    <location>
        <begin position="101"/>
        <end position="176"/>
    </location>
</feature>
<dbReference type="SUPFAM" id="SSF56784">
    <property type="entry name" value="HAD-like"/>
    <property type="match status" value="1"/>
</dbReference>
<dbReference type="GO" id="GO:0005524">
    <property type="term" value="F:ATP binding"/>
    <property type="evidence" value="ECO:0007669"/>
    <property type="project" value="UniProtKB-KW"/>
</dbReference>
<feature type="transmembrane region" description="Helical" evidence="9">
    <location>
        <begin position="152"/>
        <end position="175"/>
    </location>
</feature>
<dbReference type="InterPro" id="IPR059000">
    <property type="entry name" value="ATPase_P-type_domA"/>
</dbReference>
<keyword evidence="5" id="KW-0067">ATP-binding</keyword>
<dbReference type="GO" id="GO:0005391">
    <property type="term" value="F:P-type sodium:potassium-exchanging transporter activity"/>
    <property type="evidence" value="ECO:0007669"/>
    <property type="project" value="TreeGrafter"/>
</dbReference>
<dbReference type="PANTHER" id="PTHR43294:SF21">
    <property type="entry name" value="CATION TRANSPORTING ATPASE"/>
    <property type="match status" value="1"/>
</dbReference>
<evidence type="ECO:0000256" key="1">
    <source>
        <dbReference type="ARBA" id="ARBA00004651"/>
    </source>
</evidence>
<dbReference type="PRINTS" id="PR00119">
    <property type="entry name" value="CATATPASE"/>
</dbReference>
<dbReference type="Gene3D" id="2.70.150.10">
    <property type="entry name" value="Calcium-transporting ATPase, cytoplasmic transduction domain A"/>
    <property type="match status" value="1"/>
</dbReference>
<dbReference type="GO" id="GO:0030007">
    <property type="term" value="P:intracellular potassium ion homeostasis"/>
    <property type="evidence" value="ECO:0007669"/>
    <property type="project" value="TreeGrafter"/>
</dbReference>
<dbReference type="SUPFAM" id="SSF81653">
    <property type="entry name" value="Calcium ATPase, transduction domain A"/>
    <property type="match status" value="1"/>
</dbReference>
<organism evidence="11 12">
    <name type="scientific">Coemansia interrupta</name>
    <dbReference type="NCBI Taxonomy" id="1126814"/>
    <lineage>
        <taxon>Eukaryota</taxon>
        <taxon>Fungi</taxon>
        <taxon>Fungi incertae sedis</taxon>
        <taxon>Zoopagomycota</taxon>
        <taxon>Kickxellomycotina</taxon>
        <taxon>Kickxellomycetes</taxon>
        <taxon>Kickxellales</taxon>
        <taxon>Kickxellaceae</taxon>
        <taxon>Coemansia</taxon>
    </lineage>
</organism>
<feature type="transmembrane region" description="Helical" evidence="9">
    <location>
        <begin position="998"/>
        <end position="1023"/>
    </location>
</feature>
<dbReference type="SUPFAM" id="SSF81665">
    <property type="entry name" value="Calcium ATPase, transmembrane domain M"/>
    <property type="match status" value="1"/>
</dbReference>
<dbReference type="NCBIfam" id="TIGR01494">
    <property type="entry name" value="ATPase_P-type"/>
    <property type="match status" value="2"/>
</dbReference>
<dbReference type="Pfam" id="PF00690">
    <property type="entry name" value="Cation_ATPase_N"/>
    <property type="match status" value="1"/>
</dbReference>
<evidence type="ECO:0000313" key="11">
    <source>
        <dbReference type="EMBL" id="KAJ2780382.1"/>
    </source>
</evidence>
<feature type="transmembrane region" description="Helical" evidence="9">
    <location>
        <begin position="940"/>
        <end position="971"/>
    </location>
</feature>
<keyword evidence="12" id="KW-1185">Reference proteome</keyword>
<dbReference type="Gene3D" id="3.40.50.1000">
    <property type="entry name" value="HAD superfamily/HAD-like"/>
    <property type="match status" value="1"/>
</dbReference>
<dbReference type="InterPro" id="IPR023298">
    <property type="entry name" value="ATPase_P-typ_TM_dom_sf"/>
</dbReference>
<dbReference type="GO" id="GO:0005886">
    <property type="term" value="C:plasma membrane"/>
    <property type="evidence" value="ECO:0007669"/>
    <property type="project" value="UniProtKB-SubCell"/>
</dbReference>
<dbReference type="InterPro" id="IPR023299">
    <property type="entry name" value="ATPase_P-typ_cyto_dom_N"/>
</dbReference>
<evidence type="ECO:0000256" key="4">
    <source>
        <dbReference type="ARBA" id="ARBA00022741"/>
    </source>
</evidence>
<feature type="transmembrane region" description="Helical" evidence="9">
    <location>
        <begin position="393"/>
        <end position="415"/>
    </location>
</feature>
<evidence type="ECO:0000256" key="7">
    <source>
        <dbReference type="ARBA" id="ARBA00023136"/>
    </source>
</evidence>